<dbReference type="SUPFAM" id="SSF55021">
    <property type="entry name" value="ACT-like"/>
    <property type="match status" value="1"/>
</dbReference>
<feature type="domain" description="Prephenate dehydratase" evidence="7">
    <location>
        <begin position="7"/>
        <end position="242"/>
    </location>
</feature>
<dbReference type="InterPro" id="IPR001086">
    <property type="entry name" value="Preph_deHydtase"/>
</dbReference>
<dbReference type="STRING" id="1035309.A0A2C5XGI5"/>
<dbReference type="CDD" id="cd13532">
    <property type="entry name" value="PBP2_PDT_like"/>
    <property type="match status" value="1"/>
</dbReference>
<accession>A0A2C5XGI5</accession>
<dbReference type="InterPro" id="IPR008242">
    <property type="entry name" value="Chor_mutase/pphenate_deHydtase"/>
</dbReference>
<comment type="caution">
    <text evidence="9">The sequence shown here is derived from an EMBL/GenBank/DDBJ whole genome shotgun (WGS) entry which is preliminary data.</text>
</comment>
<dbReference type="Gene3D" id="3.30.70.260">
    <property type="match status" value="1"/>
</dbReference>
<proteinExistence type="predicted"/>
<evidence type="ECO:0000256" key="3">
    <source>
        <dbReference type="ARBA" id="ARBA00022605"/>
    </source>
</evidence>
<dbReference type="PANTHER" id="PTHR21022:SF19">
    <property type="entry name" value="PREPHENATE DEHYDRATASE-RELATED"/>
    <property type="match status" value="1"/>
</dbReference>
<dbReference type="Pfam" id="PF00800">
    <property type="entry name" value="PDT"/>
    <property type="match status" value="2"/>
</dbReference>
<keyword evidence="5" id="KW-0584">Phenylalanine biosynthesis</keyword>
<evidence type="ECO:0000313" key="9">
    <source>
        <dbReference type="EMBL" id="PHH55393.1"/>
    </source>
</evidence>
<dbReference type="OrthoDB" id="983542at2759"/>
<dbReference type="Proteomes" id="UP000222788">
    <property type="component" value="Unassembled WGS sequence"/>
</dbReference>
<dbReference type="UniPathway" id="UPA00121">
    <property type="reaction ID" value="UER00345"/>
</dbReference>
<evidence type="ECO:0000256" key="5">
    <source>
        <dbReference type="ARBA" id="ARBA00023222"/>
    </source>
</evidence>
<dbReference type="Gene3D" id="3.40.190.10">
    <property type="entry name" value="Periplasmic binding protein-like II"/>
    <property type="match status" value="2"/>
</dbReference>
<dbReference type="PIRSF" id="PIRSF001500">
    <property type="entry name" value="Chor_mut_pdt_Ppr"/>
    <property type="match status" value="1"/>
</dbReference>
<dbReference type="EMBL" id="APWK03000011">
    <property type="protein sequence ID" value="PHH55393.1"/>
    <property type="molecule type" value="Genomic_DNA"/>
</dbReference>
<comment type="pathway">
    <text evidence="1">Amino-acid biosynthesis; L-phenylalanine biosynthesis; phenylpyruvate from prephenate: step 1/1.</text>
</comment>
<feature type="domain" description="ACT" evidence="8">
    <location>
        <begin position="269"/>
        <end position="350"/>
    </location>
</feature>
<protein>
    <recommendedName>
        <fullName evidence="2">prephenate dehydratase</fullName>
        <ecNumber evidence="2">4.2.1.51</ecNumber>
    </recommendedName>
</protein>
<dbReference type="GO" id="GO:0009094">
    <property type="term" value="P:L-phenylalanine biosynthetic process"/>
    <property type="evidence" value="ECO:0007669"/>
    <property type="project" value="UniProtKB-UniPathway"/>
</dbReference>
<evidence type="ECO:0000256" key="4">
    <source>
        <dbReference type="ARBA" id="ARBA00023141"/>
    </source>
</evidence>
<dbReference type="PROSITE" id="PS51671">
    <property type="entry name" value="ACT"/>
    <property type="match status" value="1"/>
</dbReference>
<keyword evidence="4" id="KW-0057">Aromatic amino acid biosynthesis</keyword>
<keyword evidence="6" id="KW-0456">Lyase</keyword>
<evidence type="ECO:0000256" key="1">
    <source>
        <dbReference type="ARBA" id="ARBA00004741"/>
    </source>
</evidence>
<evidence type="ECO:0000313" key="10">
    <source>
        <dbReference type="Proteomes" id="UP000222788"/>
    </source>
</evidence>
<evidence type="ECO:0000256" key="6">
    <source>
        <dbReference type="ARBA" id="ARBA00023239"/>
    </source>
</evidence>
<dbReference type="GO" id="GO:0004664">
    <property type="term" value="F:prephenate dehydratase activity"/>
    <property type="evidence" value="ECO:0007669"/>
    <property type="project" value="UniProtKB-EC"/>
</dbReference>
<name>A0A2C5XGI5_9PEZI</name>
<keyword evidence="10" id="KW-1185">Reference proteome</keyword>
<evidence type="ECO:0000259" key="7">
    <source>
        <dbReference type="PROSITE" id="PS51171"/>
    </source>
</evidence>
<organism evidence="9 10">
    <name type="scientific">Ceratocystis fimbriata CBS 114723</name>
    <dbReference type="NCBI Taxonomy" id="1035309"/>
    <lineage>
        <taxon>Eukaryota</taxon>
        <taxon>Fungi</taxon>
        <taxon>Dikarya</taxon>
        <taxon>Ascomycota</taxon>
        <taxon>Pezizomycotina</taxon>
        <taxon>Sordariomycetes</taxon>
        <taxon>Hypocreomycetidae</taxon>
        <taxon>Microascales</taxon>
        <taxon>Ceratocystidaceae</taxon>
        <taxon>Ceratocystis</taxon>
    </lineage>
</organism>
<dbReference type="EC" id="4.2.1.51" evidence="2"/>
<evidence type="ECO:0000256" key="2">
    <source>
        <dbReference type="ARBA" id="ARBA00013147"/>
    </source>
</evidence>
<dbReference type="AlphaFoldDB" id="A0A2C5XGI5"/>
<dbReference type="InterPro" id="IPR002912">
    <property type="entry name" value="ACT_dom"/>
</dbReference>
<dbReference type="PANTHER" id="PTHR21022">
    <property type="entry name" value="PREPHENATE DEHYDRATASE P PROTEIN"/>
    <property type="match status" value="1"/>
</dbReference>
<sequence length="357" mass="38903">MACNYPRVAYLGPPGTYTHQATAKIFNSDYCLDPTKSIPDVFSHVASGDALYGIVPILNSTRGLVHATLAAFMDVDRLFANVRICGEIYVCVNHCLMGHKPSANSITSTANGREEVGADLADKQKPVALASAPDTNTSAPSELHSAMPRSRPLVSLKHVTTVYSHEQALSQCTVFLDAYLRHAKRVEVSSTSRAAELAFMDKTGASTAISSVMAADIYNIDVLAESIQNAEKNATGFYVLRKAAPNDSVAQIPEVIPNPPETKNWKGFIHFTVAEDKPATLGRLIKVFTNNGVDVVEIHSQPREGRPFGLDYFLTFETTPPIESGSSICKIVEEASREAETFKWLGYCPKMDWKKSS</sequence>
<evidence type="ECO:0000259" key="8">
    <source>
        <dbReference type="PROSITE" id="PS51671"/>
    </source>
</evidence>
<dbReference type="InterPro" id="IPR045865">
    <property type="entry name" value="ACT-like_dom_sf"/>
</dbReference>
<gene>
    <name evidence="9" type="primary">pheA</name>
    <name evidence="9" type="ORF">CFIMG_000582RA</name>
</gene>
<dbReference type="GO" id="GO:0005737">
    <property type="term" value="C:cytoplasm"/>
    <property type="evidence" value="ECO:0007669"/>
    <property type="project" value="TreeGrafter"/>
</dbReference>
<reference evidence="9 10" key="2">
    <citation type="journal article" date="2013" name="IMA Fungus">
        <title>IMA Genome-F 1: Ceratocystis fimbriata: Draft nuclear genome sequence for the plant pathogen, Ceratocystis fimbriata.</title>
        <authorList>
            <person name="Wilken P.M."/>
            <person name="Steenkamp E.T."/>
            <person name="Wingfield M.J."/>
            <person name="de Beer Z.W."/>
            <person name="Wingfield B.D."/>
        </authorList>
    </citation>
    <scope>NUCLEOTIDE SEQUENCE [LARGE SCALE GENOMIC DNA]</scope>
    <source>
        <strain evidence="9 10">CBS 114723</strain>
    </source>
</reference>
<reference evidence="9 10" key="1">
    <citation type="journal article" date="2013" name="Fungal Biol.">
        <title>Analysis of microsatellite markers in the genome of the plant pathogen Ceratocystis fimbriata.</title>
        <authorList>
            <person name="Simpson M.C."/>
            <person name="Wilken P.M."/>
            <person name="Coetzee M.P."/>
            <person name="Wingfield M.J."/>
            <person name="Wingfield B.D."/>
        </authorList>
    </citation>
    <scope>NUCLEOTIDE SEQUENCE [LARGE SCALE GENOMIC DNA]</scope>
    <source>
        <strain evidence="9 10">CBS 114723</strain>
    </source>
</reference>
<dbReference type="SUPFAM" id="SSF53850">
    <property type="entry name" value="Periplasmic binding protein-like II"/>
    <property type="match status" value="2"/>
</dbReference>
<dbReference type="PROSITE" id="PS51171">
    <property type="entry name" value="PREPHENATE_DEHYDR_3"/>
    <property type="match status" value="1"/>
</dbReference>
<keyword evidence="3" id="KW-0028">Amino-acid biosynthesis</keyword>